<proteinExistence type="predicted"/>
<reference evidence="2 3" key="1">
    <citation type="journal article" date="2013" name="Curr. Biol.">
        <title>The Genome of the Foraminiferan Reticulomyxa filosa.</title>
        <authorList>
            <person name="Glockner G."/>
            <person name="Hulsmann N."/>
            <person name="Schleicher M."/>
            <person name="Noegel A.A."/>
            <person name="Eichinger L."/>
            <person name="Gallinger C."/>
            <person name="Pawlowski J."/>
            <person name="Sierra R."/>
            <person name="Euteneuer U."/>
            <person name="Pillet L."/>
            <person name="Moustafa A."/>
            <person name="Platzer M."/>
            <person name="Groth M."/>
            <person name="Szafranski K."/>
            <person name="Schliwa M."/>
        </authorList>
    </citation>
    <scope>NUCLEOTIDE SEQUENCE [LARGE SCALE GENOMIC DNA]</scope>
</reference>
<evidence type="ECO:0000313" key="2">
    <source>
        <dbReference type="EMBL" id="ETO08042.1"/>
    </source>
</evidence>
<feature type="transmembrane region" description="Helical" evidence="1">
    <location>
        <begin position="236"/>
        <end position="254"/>
    </location>
</feature>
<dbReference type="Proteomes" id="UP000023152">
    <property type="component" value="Unassembled WGS sequence"/>
</dbReference>
<evidence type="ECO:0000313" key="3">
    <source>
        <dbReference type="Proteomes" id="UP000023152"/>
    </source>
</evidence>
<dbReference type="AlphaFoldDB" id="X6M3J7"/>
<keyword evidence="1" id="KW-0472">Membrane</keyword>
<comment type="caution">
    <text evidence="2">The sequence shown here is derived from an EMBL/GenBank/DDBJ whole genome shotgun (WGS) entry which is preliminary data.</text>
</comment>
<keyword evidence="1" id="KW-0812">Transmembrane</keyword>
<keyword evidence="1" id="KW-1133">Transmembrane helix</keyword>
<keyword evidence="3" id="KW-1185">Reference proteome</keyword>
<gene>
    <name evidence="2" type="ORF">RFI_29348</name>
</gene>
<protein>
    <submittedName>
        <fullName evidence="2">Uncharacterized protein</fullName>
    </submittedName>
</protein>
<sequence>MITPYQYPPLNDANIKIKIGRQHQTNPLTTAKSNGCQCNTTITYYHIDHQINNQIKYCTNHQHTTITHIWNIRAADAPSHKIKKKKNNTPDSQSECFAQVKATMATCVARQCKHKRWDDWQSCCGRQADIVKCNDDNVTPKGHYVVPRYFGKWKGHYGGSVNNISRCGCSMSSALISNCVNYRRIAKWLGVTNYVVAKKGPYMAVQKVRSYHNDCTLRKKKKFSGRSKARRHGQLVSKYFLTYVYICLYIYIFLNKNINMIFACEFPRTKKKLYLYFCCTIPTYINKKSLNSTSHVCFLLVLKIFETIFCVFVQLYKDPKVFEEEIGGGKKRGKMEEKKDKEIRKKVVEKKEENKEKKRRK</sequence>
<evidence type="ECO:0000256" key="1">
    <source>
        <dbReference type="SAM" id="Phobius"/>
    </source>
</evidence>
<organism evidence="2 3">
    <name type="scientific">Reticulomyxa filosa</name>
    <dbReference type="NCBI Taxonomy" id="46433"/>
    <lineage>
        <taxon>Eukaryota</taxon>
        <taxon>Sar</taxon>
        <taxon>Rhizaria</taxon>
        <taxon>Retaria</taxon>
        <taxon>Foraminifera</taxon>
        <taxon>Monothalamids</taxon>
        <taxon>Reticulomyxidae</taxon>
        <taxon>Reticulomyxa</taxon>
    </lineage>
</organism>
<accession>X6M3J7</accession>
<name>X6M3J7_RETFI</name>
<dbReference type="EMBL" id="ASPP01025415">
    <property type="protein sequence ID" value="ETO08042.1"/>
    <property type="molecule type" value="Genomic_DNA"/>
</dbReference>